<name>A0A561UK33_9ACTN</name>
<feature type="compositionally biased region" description="Low complexity" evidence="1">
    <location>
        <begin position="89"/>
        <end position="120"/>
    </location>
</feature>
<dbReference type="EMBL" id="VIWT01000001">
    <property type="protein sequence ID" value="TWF99724.1"/>
    <property type="molecule type" value="Genomic_DNA"/>
</dbReference>
<feature type="compositionally biased region" description="Low complexity" evidence="1">
    <location>
        <begin position="22"/>
        <end position="31"/>
    </location>
</feature>
<dbReference type="Proteomes" id="UP000317940">
    <property type="component" value="Unassembled WGS sequence"/>
</dbReference>
<dbReference type="InterPro" id="IPR057169">
    <property type="entry name" value="DUF7847"/>
</dbReference>
<keyword evidence="2" id="KW-0812">Transmembrane</keyword>
<keyword evidence="2" id="KW-0472">Membrane</keyword>
<proteinExistence type="predicted"/>
<dbReference type="PANTHER" id="PTHR48125:SF12">
    <property type="entry name" value="AT HOOK TRANSCRIPTION FACTOR FAMILY-RELATED"/>
    <property type="match status" value="1"/>
</dbReference>
<feature type="transmembrane region" description="Helical" evidence="2">
    <location>
        <begin position="270"/>
        <end position="291"/>
    </location>
</feature>
<feature type="transmembrane region" description="Helical" evidence="2">
    <location>
        <begin position="322"/>
        <end position="349"/>
    </location>
</feature>
<dbReference type="Pfam" id="PF25231">
    <property type="entry name" value="DUF7847"/>
    <property type="match status" value="1"/>
</dbReference>
<feature type="transmembrane region" description="Helical" evidence="2">
    <location>
        <begin position="236"/>
        <end position="264"/>
    </location>
</feature>
<keyword evidence="5" id="KW-1185">Reference proteome</keyword>
<feature type="domain" description="DUF7847" evidence="3">
    <location>
        <begin position="159"/>
        <end position="390"/>
    </location>
</feature>
<evidence type="ECO:0000259" key="3">
    <source>
        <dbReference type="Pfam" id="PF25231"/>
    </source>
</evidence>
<comment type="caution">
    <text evidence="4">The sequence shown here is derived from an EMBL/GenBank/DDBJ whole genome shotgun (WGS) entry which is preliminary data.</text>
</comment>
<dbReference type="PANTHER" id="PTHR48125">
    <property type="entry name" value="LP07818P1"/>
    <property type="match status" value="1"/>
</dbReference>
<feature type="transmembrane region" description="Helical" evidence="2">
    <location>
        <begin position="181"/>
        <end position="207"/>
    </location>
</feature>
<protein>
    <submittedName>
        <fullName evidence="4">Glycerophosphoryl diester phosphodiesterase family protein</fullName>
    </submittedName>
</protein>
<feature type="transmembrane region" description="Helical" evidence="2">
    <location>
        <begin position="153"/>
        <end position="175"/>
    </location>
</feature>
<reference evidence="4 5" key="1">
    <citation type="submission" date="2019-06" db="EMBL/GenBank/DDBJ databases">
        <title>Sequencing the genomes of 1000 actinobacteria strains.</title>
        <authorList>
            <person name="Klenk H.-P."/>
        </authorList>
    </citation>
    <scope>NUCLEOTIDE SEQUENCE [LARGE SCALE GENOMIC DNA]</scope>
    <source>
        <strain evidence="4 5">DSM 44826</strain>
    </source>
</reference>
<dbReference type="RefSeq" id="WP_170304948.1">
    <property type="nucleotide sequence ID" value="NZ_BAAAMZ010000029.1"/>
</dbReference>
<keyword evidence="2" id="KW-1133">Transmembrane helix</keyword>
<gene>
    <name evidence="4" type="ORF">FHX73_113575</name>
</gene>
<organism evidence="4 5">
    <name type="scientific">Kitasatospora viridis</name>
    <dbReference type="NCBI Taxonomy" id="281105"/>
    <lineage>
        <taxon>Bacteria</taxon>
        <taxon>Bacillati</taxon>
        <taxon>Actinomycetota</taxon>
        <taxon>Actinomycetes</taxon>
        <taxon>Kitasatosporales</taxon>
        <taxon>Streptomycetaceae</taxon>
        <taxon>Kitasatospora</taxon>
    </lineage>
</organism>
<feature type="compositionally biased region" description="Low complexity" evidence="1">
    <location>
        <begin position="41"/>
        <end position="80"/>
    </location>
</feature>
<feature type="region of interest" description="Disordered" evidence="1">
    <location>
        <begin position="1"/>
        <end position="125"/>
    </location>
</feature>
<evidence type="ECO:0000256" key="1">
    <source>
        <dbReference type="SAM" id="MobiDB-lite"/>
    </source>
</evidence>
<feature type="transmembrane region" description="Helical" evidence="2">
    <location>
        <begin position="369"/>
        <end position="402"/>
    </location>
</feature>
<sequence length="441" mass="44966">MTDTPGWVSPGSSPSDPEDGRAPASAPAAPESPRPEGGAGTSAAPADATAPAPAPAASAAPPYAGAYGQPGAQVPPQQGFAPPPGWGRPPHQQQVGWGQPGWSQPGWGQPGWQPQWGSQPLTPKPGVIPLRPLGVGEILDGAITTSRKHWRTVLPLSLGVAVLTQGTSVAIQWYAQSNDTPGLAAVLLLGVGFLISAVASLVMSALLTMVVSKAILGEPVTAGAAWRAARPQFWRLLGLSLLIALICVGIVVLGLLPALIIGLASDNTSAAAATAVLGLLVAGLVATWMYVRLSLATPALMLEKQGIKAALARSRKLTRDSWWRIFGISVLGVVLTAIIAGLIAAPFTIGAGVASNPFAQLNDPNQPVTLSFLALLLTGVGGVLGATITVPVRAGINVLLYVDQRIRREALDLELARAAGLPEYGGTGWAGQPGQPPTGAA</sequence>
<dbReference type="AlphaFoldDB" id="A0A561UK33"/>
<evidence type="ECO:0000313" key="5">
    <source>
        <dbReference type="Proteomes" id="UP000317940"/>
    </source>
</evidence>
<evidence type="ECO:0000313" key="4">
    <source>
        <dbReference type="EMBL" id="TWF99724.1"/>
    </source>
</evidence>
<evidence type="ECO:0000256" key="2">
    <source>
        <dbReference type="SAM" id="Phobius"/>
    </source>
</evidence>
<accession>A0A561UK33</accession>